<feature type="coiled-coil region" evidence="1">
    <location>
        <begin position="129"/>
        <end position="163"/>
    </location>
</feature>
<protein>
    <submittedName>
        <fullName evidence="3">Uncharacterized protein</fullName>
    </submittedName>
</protein>
<feature type="compositionally biased region" description="Polar residues" evidence="2">
    <location>
        <begin position="9"/>
        <end position="20"/>
    </location>
</feature>
<reference evidence="3" key="1">
    <citation type="submission" date="2015-11" db="EMBL/GenBank/DDBJ databases">
        <title>De novo transcriptome assembly of four potential Pierce s Disease insect vectors from Arizona vineyards.</title>
        <authorList>
            <person name="Tassone E.E."/>
        </authorList>
    </citation>
    <scope>NUCLEOTIDE SEQUENCE</scope>
</reference>
<evidence type="ECO:0000256" key="2">
    <source>
        <dbReference type="SAM" id="MobiDB-lite"/>
    </source>
</evidence>
<name>A0A1B6G637_9HEMI</name>
<organism evidence="3">
    <name type="scientific">Cuerna arida</name>
    <dbReference type="NCBI Taxonomy" id="1464854"/>
    <lineage>
        <taxon>Eukaryota</taxon>
        <taxon>Metazoa</taxon>
        <taxon>Ecdysozoa</taxon>
        <taxon>Arthropoda</taxon>
        <taxon>Hexapoda</taxon>
        <taxon>Insecta</taxon>
        <taxon>Pterygota</taxon>
        <taxon>Neoptera</taxon>
        <taxon>Paraneoptera</taxon>
        <taxon>Hemiptera</taxon>
        <taxon>Auchenorrhyncha</taxon>
        <taxon>Membracoidea</taxon>
        <taxon>Cicadellidae</taxon>
        <taxon>Cicadellinae</taxon>
        <taxon>Proconiini</taxon>
        <taxon>Cuerna</taxon>
    </lineage>
</organism>
<accession>A0A1B6G637</accession>
<sequence>IHFFGMKSRNPNKCTQNVSGDSRLGINGSEEKNSSVKTNSLGSKARSFLTDKSQQKRISSVKDSDRVSKSKNAITPCQKSKVSKDPAKGSQWESQVSSQFGETFSDETADCGSDGDNFYKVFQSKSPTADETSSLLDDALAMREDLEKRIKELATFKKEIQEIGKLMKIDEFQLTRDSKSAMLPKTNDHQQTVALAGKVLSYVQQTTHKIQALCTELDEVQSADCGNVP</sequence>
<dbReference type="AlphaFoldDB" id="A0A1B6G637"/>
<evidence type="ECO:0000256" key="1">
    <source>
        <dbReference type="SAM" id="Coils"/>
    </source>
</evidence>
<dbReference type="EMBL" id="GECZ01011908">
    <property type="protein sequence ID" value="JAS57861.1"/>
    <property type="molecule type" value="Transcribed_RNA"/>
</dbReference>
<proteinExistence type="predicted"/>
<evidence type="ECO:0000313" key="3">
    <source>
        <dbReference type="EMBL" id="JAS57861.1"/>
    </source>
</evidence>
<keyword evidence="1" id="KW-0175">Coiled coil</keyword>
<feature type="region of interest" description="Disordered" evidence="2">
    <location>
        <begin position="1"/>
        <end position="91"/>
    </location>
</feature>
<gene>
    <name evidence="3" type="ORF">g.18361</name>
</gene>
<feature type="non-terminal residue" evidence="3">
    <location>
        <position position="1"/>
    </location>
</feature>